<keyword evidence="3" id="KW-1185">Reference proteome</keyword>
<dbReference type="Proteomes" id="UP000193067">
    <property type="component" value="Unassembled WGS sequence"/>
</dbReference>
<dbReference type="GO" id="GO:0010181">
    <property type="term" value="F:FMN binding"/>
    <property type="evidence" value="ECO:0007669"/>
    <property type="project" value="InterPro"/>
</dbReference>
<dbReference type="GO" id="GO:0016491">
    <property type="term" value="F:oxidoreductase activity"/>
    <property type="evidence" value="ECO:0007669"/>
    <property type="project" value="InterPro"/>
</dbReference>
<evidence type="ECO:0000313" key="2">
    <source>
        <dbReference type="EMBL" id="OSD08511.1"/>
    </source>
</evidence>
<dbReference type="InterPro" id="IPR045247">
    <property type="entry name" value="Oye-like"/>
</dbReference>
<dbReference type="CDD" id="cd02933">
    <property type="entry name" value="OYE_like_FMN"/>
    <property type="match status" value="1"/>
</dbReference>
<dbReference type="PANTHER" id="PTHR22893:SF91">
    <property type="entry name" value="NADPH DEHYDROGENASE 2-RELATED"/>
    <property type="match status" value="1"/>
</dbReference>
<dbReference type="PANTHER" id="PTHR22893">
    <property type="entry name" value="NADH OXIDOREDUCTASE-RELATED"/>
    <property type="match status" value="1"/>
</dbReference>
<name>A0A1Y2J7R4_TRAC3</name>
<organism evidence="2 3">
    <name type="scientific">Trametes coccinea (strain BRFM310)</name>
    <name type="common">Pycnoporus coccineus</name>
    <dbReference type="NCBI Taxonomy" id="1353009"/>
    <lineage>
        <taxon>Eukaryota</taxon>
        <taxon>Fungi</taxon>
        <taxon>Dikarya</taxon>
        <taxon>Basidiomycota</taxon>
        <taxon>Agaricomycotina</taxon>
        <taxon>Agaricomycetes</taxon>
        <taxon>Polyporales</taxon>
        <taxon>Polyporaceae</taxon>
        <taxon>Trametes</taxon>
    </lineage>
</organism>
<protein>
    <submittedName>
        <fullName evidence="2">FMN-linked oxidoreductase</fullName>
    </submittedName>
</protein>
<gene>
    <name evidence="2" type="ORF">PYCCODRAFT_1356603</name>
</gene>
<dbReference type="FunFam" id="3.20.20.70:FF:000138">
    <property type="entry name" value="NADPH dehydrogenase 1"/>
    <property type="match status" value="1"/>
</dbReference>
<dbReference type="OrthoDB" id="276546at2759"/>
<evidence type="ECO:0000259" key="1">
    <source>
        <dbReference type="Pfam" id="PF00724"/>
    </source>
</evidence>
<accession>A0A1Y2J7R4</accession>
<sequence length="379" mass="42063">MPQAVGQVPKLFQPVTVGDMQLAHRVVMAPLTRCRANSRHVHGDLAVEYYAQRASVPGTLLITEATYIAPQTVGHPLGPTIPGIWSDEQISAWKKVVEAVHASASFIYLQIWALGRGAKYDELKKENPDFPYVAPSAIPLKGSKETPRALTIPEIKEYIQLFAKAASNAVHGAGFDGVEIHGANGFLVDEFIQGVSNQRTDKYGGSIENRCRFALEVVDAVSQAVGAKKTAIRLSPWSSFQDMRMEDPIPTFSYLVTRLREQFPDLSYLHVIEPGVGGGSDIGFEKEDSNDFIRHIWLPRPFISAGRYTSETAIQRAEKTGELIAFGRLFISNPDLPLRLRNNLPLTPWSREVYYLPEDPRGYVDYPFVNVAQSPVAQL</sequence>
<dbReference type="Pfam" id="PF00724">
    <property type="entry name" value="Oxidored_FMN"/>
    <property type="match status" value="1"/>
</dbReference>
<dbReference type="InterPro" id="IPR001155">
    <property type="entry name" value="OxRdtase_FMN_N"/>
</dbReference>
<dbReference type="STRING" id="1353009.A0A1Y2J7R4"/>
<proteinExistence type="predicted"/>
<dbReference type="EMBL" id="KZ084086">
    <property type="protein sequence ID" value="OSD08511.1"/>
    <property type="molecule type" value="Genomic_DNA"/>
</dbReference>
<feature type="domain" description="NADH:flavin oxidoreductase/NADH oxidase N-terminal" evidence="1">
    <location>
        <begin position="10"/>
        <end position="346"/>
    </location>
</feature>
<dbReference type="Gene3D" id="3.20.20.70">
    <property type="entry name" value="Aldolase class I"/>
    <property type="match status" value="1"/>
</dbReference>
<evidence type="ECO:0000313" key="3">
    <source>
        <dbReference type="Proteomes" id="UP000193067"/>
    </source>
</evidence>
<dbReference type="AlphaFoldDB" id="A0A1Y2J7R4"/>
<dbReference type="SUPFAM" id="SSF51395">
    <property type="entry name" value="FMN-linked oxidoreductases"/>
    <property type="match status" value="1"/>
</dbReference>
<reference evidence="2 3" key="1">
    <citation type="journal article" date="2015" name="Biotechnol. Biofuels">
        <title>Enhanced degradation of softwood versus hardwood by the white-rot fungus Pycnoporus coccineus.</title>
        <authorList>
            <person name="Couturier M."/>
            <person name="Navarro D."/>
            <person name="Chevret D."/>
            <person name="Henrissat B."/>
            <person name="Piumi F."/>
            <person name="Ruiz-Duenas F.J."/>
            <person name="Martinez A.T."/>
            <person name="Grigoriev I.V."/>
            <person name="Riley R."/>
            <person name="Lipzen A."/>
            <person name="Berrin J.G."/>
            <person name="Master E.R."/>
            <person name="Rosso M.N."/>
        </authorList>
    </citation>
    <scope>NUCLEOTIDE SEQUENCE [LARGE SCALE GENOMIC DNA]</scope>
    <source>
        <strain evidence="2 3">BRFM310</strain>
    </source>
</reference>
<dbReference type="InterPro" id="IPR013785">
    <property type="entry name" value="Aldolase_TIM"/>
</dbReference>